<keyword evidence="1" id="KW-0812">Transmembrane</keyword>
<feature type="transmembrane region" description="Helical" evidence="1">
    <location>
        <begin position="115"/>
        <end position="138"/>
    </location>
</feature>
<evidence type="ECO:0000313" key="2">
    <source>
        <dbReference type="EMBL" id="GAA0728275.1"/>
    </source>
</evidence>
<name>A0ABP3UBS7_9FLAO</name>
<reference evidence="3" key="1">
    <citation type="journal article" date="2019" name="Int. J. Syst. Evol. Microbiol.">
        <title>The Global Catalogue of Microorganisms (GCM) 10K type strain sequencing project: providing services to taxonomists for standard genome sequencing and annotation.</title>
        <authorList>
            <consortium name="The Broad Institute Genomics Platform"/>
            <consortium name="The Broad Institute Genome Sequencing Center for Infectious Disease"/>
            <person name="Wu L."/>
            <person name="Ma J."/>
        </authorList>
    </citation>
    <scope>NUCLEOTIDE SEQUENCE [LARGE SCALE GENOMIC DNA]</scope>
    <source>
        <strain evidence="3">JCM 15974</strain>
    </source>
</reference>
<gene>
    <name evidence="2" type="ORF">GCM10009430_37270</name>
</gene>
<dbReference type="EMBL" id="BAAAGE010000003">
    <property type="protein sequence ID" value="GAA0728275.1"/>
    <property type="molecule type" value="Genomic_DNA"/>
</dbReference>
<proteinExistence type="predicted"/>
<dbReference type="Proteomes" id="UP001501758">
    <property type="component" value="Unassembled WGS sequence"/>
</dbReference>
<evidence type="ECO:0008006" key="4">
    <source>
        <dbReference type="Google" id="ProtNLM"/>
    </source>
</evidence>
<feature type="transmembrane region" description="Helical" evidence="1">
    <location>
        <begin position="6"/>
        <end position="24"/>
    </location>
</feature>
<dbReference type="RefSeq" id="WP_343913761.1">
    <property type="nucleotide sequence ID" value="NZ_BAAAGE010000003.1"/>
</dbReference>
<organism evidence="2 3">
    <name type="scientific">Aquimarina litoralis</name>
    <dbReference type="NCBI Taxonomy" id="584605"/>
    <lineage>
        <taxon>Bacteria</taxon>
        <taxon>Pseudomonadati</taxon>
        <taxon>Bacteroidota</taxon>
        <taxon>Flavobacteriia</taxon>
        <taxon>Flavobacteriales</taxon>
        <taxon>Flavobacteriaceae</taxon>
        <taxon>Aquimarina</taxon>
    </lineage>
</organism>
<protein>
    <recommendedName>
        <fullName evidence="4">DUF3592 domain-containing protein</fullName>
    </recommendedName>
</protein>
<accession>A0ABP3UBS7</accession>
<keyword evidence="1" id="KW-0472">Membrane</keyword>
<sequence length="139" mass="16590">MENLLVIAIFFIVGGVFIYIGYYFRNKNIRIESNGVKTKATIIDFVEKRSKDSDGYTSTMYYPIVKFYDTNGIEKIQELDYGTSFKSSKKNMDIIYLKKNDTYEIIINNKFWKTYFPMIFIEMGYFFCIITLIFYLYLI</sequence>
<evidence type="ECO:0000256" key="1">
    <source>
        <dbReference type="SAM" id="Phobius"/>
    </source>
</evidence>
<comment type="caution">
    <text evidence="2">The sequence shown here is derived from an EMBL/GenBank/DDBJ whole genome shotgun (WGS) entry which is preliminary data.</text>
</comment>
<keyword evidence="1" id="KW-1133">Transmembrane helix</keyword>
<keyword evidence="3" id="KW-1185">Reference proteome</keyword>
<evidence type="ECO:0000313" key="3">
    <source>
        <dbReference type="Proteomes" id="UP001501758"/>
    </source>
</evidence>